<keyword evidence="1" id="KW-0812">Transmembrane</keyword>
<dbReference type="AlphaFoldDB" id="A0A0M2SK49"/>
<proteinExistence type="predicted"/>
<evidence type="ECO:0000313" key="2">
    <source>
        <dbReference type="EMBL" id="KKK34628.1"/>
    </source>
</evidence>
<name>A0A0M2SK49_9STAP</name>
<dbReference type="EMBL" id="LAYZ01000003">
    <property type="protein sequence ID" value="KKK34628.1"/>
    <property type="molecule type" value="Genomic_DNA"/>
</dbReference>
<sequence>MKVTIVIILMLAAGFLPLAVNFIPAIPDSFSTAAWIGTIILLFIAAIVLDKHKRQKEKKQDS</sequence>
<keyword evidence="3" id="KW-1185">Reference proteome</keyword>
<protein>
    <submittedName>
        <fullName evidence="2">Uncharacterized protein</fullName>
    </submittedName>
</protein>
<evidence type="ECO:0000313" key="3">
    <source>
        <dbReference type="Proteomes" id="UP000034287"/>
    </source>
</evidence>
<organism evidence="2 3">
    <name type="scientific">Salinicoccus sediminis</name>
    <dbReference type="NCBI Taxonomy" id="1432562"/>
    <lineage>
        <taxon>Bacteria</taxon>
        <taxon>Bacillati</taxon>
        <taxon>Bacillota</taxon>
        <taxon>Bacilli</taxon>
        <taxon>Bacillales</taxon>
        <taxon>Staphylococcaceae</taxon>
        <taxon>Salinicoccus</taxon>
    </lineage>
</organism>
<comment type="caution">
    <text evidence="2">The sequence shown here is derived from an EMBL/GenBank/DDBJ whole genome shotgun (WGS) entry which is preliminary data.</text>
</comment>
<keyword evidence="1" id="KW-1133">Transmembrane helix</keyword>
<dbReference type="STRING" id="1432562.WN59_06190"/>
<keyword evidence="1" id="KW-0472">Membrane</keyword>
<accession>A0A0M2SK49</accession>
<feature type="transmembrane region" description="Helical" evidence="1">
    <location>
        <begin position="32"/>
        <end position="49"/>
    </location>
</feature>
<reference evidence="2 3" key="1">
    <citation type="submission" date="2015-04" db="EMBL/GenBank/DDBJ databases">
        <title>Taxonomic description and genome sequence of Salinicoccus sediminis sp. nov., a novel hyper halotolerant bacterium isolated from marine sediment.</title>
        <authorList>
            <person name="Mathan Kumar R."/>
            <person name="Kaur G."/>
            <person name="Kumar N."/>
            <person name="Kumar A."/>
            <person name="Singh N.K."/>
            <person name="Kaur N."/>
            <person name="Mayilraj S."/>
        </authorList>
    </citation>
    <scope>NUCLEOTIDE SEQUENCE [LARGE SCALE GENOMIC DNA]</scope>
    <source>
        <strain evidence="2 3">SV-16</strain>
    </source>
</reference>
<evidence type="ECO:0000256" key="1">
    <source>
        <dbReference type="SAM" id="Phobius"/>
    </source>
</evidence>
<dbReference type="Proteomes" id="UP000034287">
    <property type="component" value="Unassembled WGS sequence"/>
</dbReference>
<dbReference type="RefSeq" id="WP_046514434.1">
    <property type="nucleotide sequence ID" value="NZ_LAYZ01000003.1"/>
</dbReference>
<dbReference type="PATRIC" id="fig|1432562.3.peg.1232"/>
<gene>
    <name evidence="2" type="ORF">WN59_06190</name>
</gene>
<dbReference type="OrthoDB" id="2390313at2"/>